<dbReference type="AlphaFoldDB" id="A0A4Z1K1K0"/>
<feature type="coiled-coil region" evidence="1">
    <location>
        <begin position="36"/>
        <end position="63"/>
    </location>
</feature>
<evidence type="ECO:0000313" key="2">
    <source>
        <dbReference type="EMBL" id="TGO75273.1"/>
    </source>
</evidence>
<evidence type="ECO:0000256" key="1">
    <source>
        <dbReference type="SAM" id="Coils"/>
    </source>
</evidence>
<reference evidence="2 3" key="1">
    <citation type="submission" date="2017-12" db="EMBL/GenBank/DDBJ databases">
        <title>Comparative genomics of Botrytis spp.</title>
        <authorList>
            <person name="Valero-Jimenez C.A."/>
            <person name="Tapia P."/>
            <person name="Veloso J."/>
            <person name="Silva-Moreno E."/>
            <person name="Staats M."/>
            <person name="Valdes J.H."/>
            <person name="Van Kan J.A.L."/>
        </authorList>
    </citation>
    <scope>NUCLEOTIDE SEQUENCE [LARGE SCALE GENOMIC DNA]</scope>
    <source>
        <strain evidence="2 3">Be9601</strain>
    </source>
</reference>
<gene>
    <name evidence="2" type="ORF">BELL_0224g00240</name>
</gene>
<dbReference type="Proteomes" id="UP000297229">
    <property type="component" value="Unassembled WGS sequence"/>
</dbReference>
<keyword evidence="3" id="KW-1185">Reference proteome</keyword>
<name>A0A4Z1K1K0_9HELO</name>
<sequence length="82" mass="9329">MESNNNEVADKHAGQMSGSQVLKAVTQQFTQSTNTIAQTQHAIREHQKQIEDFQIKFRNIYNKLQLTRRIASLSKGTNTLRG</sequence>
<dbReference type="EMBL" id="PQXM01000223">
    <property type="protein sequence ID" value="TGO75273.1"/>
    <property type="molecule type" value="Genomic_DNA"/>
</dbReference>
<organism evidence="2 3">
    <name type="scientific">Botrytis elliptica</name>
    <dbReference type="NCBI Taxonomy" id="278938"/>
    <lineage>
        <taxon>Eukaryota</taxon>
        <taxon>Fungi</taxon>
        <taxon>Dikarya</taxon>
        <taxon>Ascomycota</taxon>
        <taxon>Pezizomycotina</taxon>
        <taxon>Leotiomycetes</taxon>
        <taxon>Helotiales</taxon>
        <taxon>Sclerotiniaceae</taxon>
        <taxon>Botrytis</taxon>
    </lineage>
</organism>
<keyword evidence="1" id="KW-0175">Coiled coil</keyword>
<protein>
    <submittedName>
        <fullName evidence="2">Uncharacterized protein</fullName>
    </submittedName>
</protein>
<evidence type="ECO:0000313" key="3">
    <source>
        <dbReference type="Proteomes" id="UP000297229"/>
    </source>
</evidence>
<proteinExistence type="predicted"/>
<comment type="caution">
    <text evidence="2">The sequence shown here is derived from an EMBL/GenBank/DDBJ whole genome shotgun (WGS) entry which is preliminary data.</text>
</comment>
<accession>A0A4Z1K1K0</accession>